<evidence type="ECO:0000256" key="5">
    <source>
        <dbReference type="ARBA" id="ARBA00022670"/>
    </source>
</evidence>
<dbReference type="NCBIfam" id="NF008131">
    <property type="entry name" value="PRK10879.1"/>
    <property type="match status" value="1"/>
</dbReference>
<dbReference type="InterPro" id="IPR029149">
    <property type="entry name" value="Creatin/AminoP/Spt16_N"/>
</dbReference>
<comment type="cofactor">
    <cofactor evidence="2">
        <name>Mn(2+)</name>
        <dbReference type="ChEBI" id="CHEBI:29035"/>
    </cofactor>
</comment>
<evidence type="ECO:0000259" key="10">
    <source>
        <dbReference type="SMART" id="SM01011"/>
    </source>
</evidence>
<keyword evidence="11" id="KW-0031">Aminopeptidase</keyword>
<protein>
    <recommendedName>
        <fullName evidence="4">Xaa-Pro aminopeptidase</fullName>
        <ecNumber evidence="4">3.4.11.9</ecNumber>
    </recommendedName>
</protein>
<keyword evidence="8" id="KW-0482">Metalloprotease</keyword>
<accession>A0ABT7DTV6</accession>
<evidence type="ECO:0000256" key="3">
    <source>
        <dbReference type="ARBA" id="ARBA00008766"/>
    </source>
</evidence>
<dbReference type="InterPro" id="IPR001714">
    <property type="entry name" value="Pept_M24_MAP"/>
</dbReference>
<dbReference type="InterPro" id="IPR036005">
    <property type="entry name" value="Creatinase/aminopeptidase-like"/>
</dbReference>
<evidence type="ECO:0000313" key="11">
    <source>
        <dbReference type="EMBL" id="MDK2123515.1"/>
    </source>
</evidence>
<dbReference type="SUPFAM" id="SSF53092">
    <property type="entry name" value="Creatinase/prolidase N-terminal domain"/>
    <property type="match status" value="1"/>
</dbReference>
<evidence type="ECO:0000256" key="8">
    <source>
        <dbReference type="ARBA" id="ARBA00023049"/>
    </source>
</evidence>
<keyword evidence="6" id="KW-0479">Metal-binding</keyword>
<evidence type="ECO:0000256" key="4">
    <source>
        <dbReference type="ARBA" id="ARBA00012574"/>
    </source>
</evidence>
<dbReference type="PRINTS" id="PR00599">
    <property type="entry name" value="MAPEPTIDASE"/>
</dbReference>
<dbReference type="RefSeq" id="WP_284099815.1">
    <property type="nucleotide sequence ID" value="NZ_JARRAF010000005.1"/>
</dbReference>
<dbReference type="InterPro" id="IPR052433">
    <property type="entry name" value="X-Pro_dipept-like"/>
</dbReference>
<evidence type="ECO:0000313" key="12">
    <source>
        <dbReference type="Proteomes" id="UP001172778"/>
    </source>
</evidence>
<evidence type="ECO:0000256" key="9">
    <source>
        <dbReference type="ARBA" id="ARBA00023211"/>
    </source>
</evidence>
<comment type="catalytic activity">
    <reaction evidence="1">
        <text>Release of any N-terminal amino acid, including proline, that is linked to proline, even from a dipeptide or tripeptide.</text>
        <dbReference type="EC" id="3.4.11.9"/>
    </reaction>
</comment>
<comment type="caution">
    <text evidence="11">The sequence shown here is derived from an EMBL/GenBank/DDBJ whole genome shotgun (WGS) entry which is preliminary data.</text>
</comment>
<comment type="similarity">
    <text evidence="3">Belongs to the peptidase M24B family.</text>
</comment>
<dbReference type="Proteomes" id="UP001172778">
    <property type="component" value="Unassembled WGS sequence"/>
</dbReference>
<keyword evidence="12" id="KW-1185">Reference proteome</keyword>
<keyword evidence="5" id="KW-0645">Protease</keyword>
<reference evidence="11" key="1">
    <citation type="submission" date="2023-03" db="EMBL/GenBank/DDBJ databases">
        <title>Chitinimonas shenzhenensis gen. nov., sp. nov., a novel member of family Burkholderiaceae isolated from activated sludge collected in Shen Zhen, China.</title>
        <authorList>
            <person name="Wang X."/>
        </authorList>
    </citation>
    <scope>NUCLEOTIDE SEQUENCE</scope>
    <source>
        <strain evidence="11">DQS-5</strain>
    </source>
</reference>
<dbReference type="Gene3D" id="3.40.350.10">
    <property type="entry name" value="Creatinase/prolidase N-terminal domain"/>
    <property type="match status" value="1"/>
</dbReference>
<evidence type="ECO:0000256" key="7">
    <source>
        <dbReference type="ARBA" id="ARBA00022801"/>
    </source>
</evidence>
<dbReference type="SMART" id="SM01011">
    <property type="entry name" value="AMP_N"/>
    <property type="match status" value="1"/>
</dbReference>
<dbReference type="Gene3D" id="3.90.230.10">
    <property type="entry name" value="Creatinase/methionine aminopeptidase superfamily"/>
    <property type="match status" value="1"/>
</dbReference>
<dbReference type="InterPro" id="IPR000994">
    <property type="entry name" value="Pept_M24"/>
</dbReference>
<sequence>MTASLYRGRRERLAATLKEGIVVVPTAPLKTRNDDSDYPYRFDSNFHYLSGFPEPNAVLVMVLGDRPRSILFCQPKDEKKEIWEGYLYGPQVAREQFGFDEAYPIAELDQRLAEWLVHQPVLHFPLGADSSWDGRMITLMNQVRAAARNGERVPDQLSDVRGAIAEMRLIKDQTEIGLMRQAGQISAEAHRRAMQASRPGMMEYQLEAELQYTFYRHGSRFPAYTSIVASGLNACVLHYGENNRQMHDGELVLIDAGCEFQGYASDITRTFPVNGRFSGPQKAIYELVLAAQHAAIDCIRPGTPFTEPHDVALKVLTQGLIDLKLLTGSVESAIEQGSYRQFYMHKTSHWLGLDVHDAGSYKIDGVSRRLQPGMVLTVEPGLYFRPAANVPAEFTHIGVRIEDDILVTAEGYENLTIDAPKTVADIESVMVR</sequence>
<dbReference type="PANTHER" id="PTHR43226">
    <property type="entry name" value="XAA-PRO AMINOPEPTIDASE 3"/>
    <property type="match status" value="1"/>
</dbReference>
<dbReference type="Pfam" id="PF05195">
    <property type="entry name" value="AMP_N"/>
    <property type="match status" value="1"/>
</dbReference>
<evidence type="ECO:0000256" key="2">
    <source>
        <dbReference type="ARBA" id="ARBA00001936"/>
    </source>
</evidence>
<keyword evidence="7 11" id="KW-0378">Hydrolase</keyword>
<gene>
    <name evidence="11" type="primary">pepP</name>
    <name evidence="11" type="ORF">PZA18_05570</name>
</gene>
<dbReference type="CDD" id="cd01087">
    <property type="entry name" value="Prolidase"/>
    <property type="match status" value="1"/>
</dbReference>
<dbReference type="InterPro" id="IPR007865">
    <property type="entry name" value="Aminopep_P_N"/>
</dbReference>
<dbReference type="SUPFAM" id="SSF55920">
    <property type="entry name" value="Creatinase/aminopeptidase"/>
    <property type="match status" value="1"/>
</dbReference>
<dbReference type="PANTHER" id="PTHR43226:SF4">
    <property type="entry name" value="XAA-PRO AMINOPEPTIDASE 3"/>
    <property type="match status" value="1"/>
</dbReference>
<dbReference type="EMBL" id="JARRAF010000005">
    <property type="protein sequence ID" value="MDK2123515.1"/>
    <property type="molecule type" value="Genomic_DNA"/>
</dbReference>
<dbReference type="EC" id="3.4.11.9" evidence="4"/>
<evidence type="ECO:0000256" key="6">
    <source>
        <dbReference type="ARBA" id="ARBA00022723"/>
    </source>
</evidence>
<evidence type="ECO:0000256" key="1">
    <source>
        <dbReference type="ARBA" id="ARBA00001424"/>
    </source>
</evidence>
<dbReference type="GO" id="GO:0004177">
    <property type="term" value="F:aminopeptidase activity"/>
    <property type="evidence" value="ECO:0007669"/>
    <property type="project" value="UniProtKB-KW"/>
</dbReference>
<keyword evidence="9" id="KW-0464">Manganese</keyword>
<dbReference type="Pfam" id="PF00557">
    <property type="entry name" value="Peptidase_M24"/>
    <property type="match status" value="1"/>
</dbReference>
<name>A0ABT7DTV6_9NEIS</name>
<feature type="domain" description="Aminopeptidase P N-terminal" evidence="10">
    <location>
        <begin position="1"/>
        <end position="133"/>
    </location>
</feature>
<organism evidence="11 12">
    <name type="scientific">Parachitinimonas caeni</name>
    <dbReference type="NCBI Taxonomy" id="3031301"/>
    <lineage>
        <taxon>Bacteria</taxon>
        <taxon>Pseudomonadati</taxon>
        <taxon>Pseudomonadota</taxon>
        <taxon>Betaproteobacteria</taxon>
        <taxon>Neisseriales</taxon>
        <taxon>Chitinibacteraceae</taxon>
        <taxon>Parachitinimonas</taxon>
    </lineage>
</organism>
<proteinExistence type="inferred from homology"/>